<keyword evidence="2" id="KW-1185">Reference proteome</keyword>
<accession>A0A6A5WUK9</accession>
<name>A0A6A5WUK9_9PLEO</name>
<evidence type="ECO:0008006" key="3">
    <source>
        <dbReference type="Google" id="ProtNLM"/>
    </source>
</evidence>
<protein>
    <recommendedName>
        <fullName evidence="3">F-box domain-containing protein</fullName>
    </recommendedName>
</protein>
<evidence type="ECO:0000313" key="2">
    <source>
        <dbReference type="Proteomes" id="UP000799779"/>
    </source>
</evidence>
<dbReference type="OrthoDB" id="2520703at2759"/>
<sequence>MTETCDRPFLGCLPDELLLNMLSHFHVIRSFETQSEAFKLKEEEKQRQRENWGRQKALRSICLTSKRLRSIAEPILYSAYIGTCTRNGLEPLRLFLRSVQEVPALGRCVQYIENRLGDYKGNSLYNDTETSGAPEMVKEYLLKLATVVNASPNVVHLSLVSIEAGSNSLWEDLLFDKQSPAKISSHGLRKLETLYFQMHTGAWSLQEERGLFQRISHALANVPKLHSLCADGPVSAGILSKPEGQYELLETLRLSNCVLDFDELLELTLMCKKLKHFSCHWAFLNAASLDLVELRRILFQHNRTLEHFHLDAREVRTVSIFLSDNHQPLGSFKHFECLKVLEVDEESFLATVNSLLDFPDIYLRQHRISQLLPVTLEAFTLLMSGSRPHNGGGMLDEVPELWDLADDCPTRLPNLKIIVMQSNYPLSAPRLTPKFERAGIKLELR</sequence>
<evidence type="ECO:0000313" key="1">
    <source>
        <dbReference type="EMBL" id="KAF2005483.1"/>
    </source>
</evidence>
<gene>
    <name evidence="1" type="ORF">P154DRAFT_483479</name>
</gene>
<dbReference type="AlphaFoldDB" id="A0A6A5WUK9"/>
<dbReference type="Proteomes" id="UP000799779">
    <property type="component" value="Unassembled WGS sequence"/>
</dbReference>
<dbReference type="EMBL" id="ML977563">
    <property type="protein sequence ID" value="KAF2005483.1"/>
    <property type="molecule type" value="Genomic_DNA"/>
</dbReference>
<reference evidence="1" key="1">
    <citation type="journal article" date="2020" name="Stud. Mycol.">
        <title>101 Dothideomycetes genomes: a test case for predicting lifestyles and emergence of pathogens.</title>
        <authorList>
            <person name="Haridas S."/>
            <person name="Albert R."/>
            <person name="Binder M."/>
            <person name="Bloem J."/>
            <person name="Labutti K."/>
            <person name="Salamov A."/>
            <person name="Andreopoulos B."/>
            <person name="Baker S."/>
            <person name="Barry K."/>
            <person name="Bills G."/>
            <person name="Bluhm B."/>
            <person name="Cannon C."/>
            <person name="Castanera R."/>
            <person name="Culley D."/>
            <person name="Daum C."/>
            <person name="Ezra D."/>
            <person name="Gonzalez J."/>
            <person name="Henrissat B."/>
            <person name="Kuo A."/>
            <person name="Liang C."/>
            <person name="Lipzen A."/>
            <person name="Lutzoni F."/>
            <person name="Magnuson J."/>
            <person name="Mondo S."/>
            <person name="Nolan M."/>
            <person name="Ohm R."/>
            <person name="Pangilinan J."/>
            <person name="Park H.-J."/>
            <person name="Ramirez L."/>
            <person name="Alfaro M."/>
            <person name="Sun H."/>
            <person name="Tritt A."/>
            <person name="Yoshinaga Y."/>
            <person name="Zwiers L.-H."/>
            <person name="Turgeon B."/>
            <person name="Goodwin S."/>
            <person name="Spatafora J."/>
            <person name="Crous P."/>
            <person name="Grigoriev I."/>
        </authorList>
    </citation>
    <scope>NUCLEOTIDE SEQUENCE</scope>
    <source>
        <strain evidence="1">CBS 123094</strain>
    </source>
</reference>
<organism evidence="1 2">
    <name type="scientific">Amniculicola lignicola CBS 123094</name>
    <dbReference type="NCBI Taxonomy" id="1392246"/>
    <lineage>
        <taxon>Eukaryota</taxon>
        <taxon>Fungi</taxon>
        <taxon>Dikarya</taxon>
        <taxon>Ascomycota</taxon>
        <taxon>Pezizomycotina</taxon>
        <taxon>Dothideomycetes</taxon>
        <taxon>Pleosporomycetidae</taxon>
        <taxon>Pleosporales</taxon>
        <taxon>Amniculicolaceae</taxon>
        <taxon>Amniculicola</taxon>
    </lineage>
</organism>
<proteinExistence type="predicted"/>